<feature type="transmembrane region" description="Helical" evidence="2">
    <location>
        <begin position="491"/>
        <end position="511"/>
    </location>
</feature>
<dbReference type="AlphaFoldDB" id="E4N0T9"/>
<evidence type="ECO:0000256" key="2">
    <source>
        <dbReference type="SAM" id="Phobius"/>
    </source>
</evidence>
<dbReference type="EMBL" id="AP010968">
    <property type="protein sequence ID" value="BAJ31773.1"/>
    <property type="molecule type" value="Genomic_DNA"/>
</dbReference>
<dbReference type="Pfam" id="PF25564">
    <property type="entry name" value="DUF7933"/>
    <property type="match status" value="1"/>
</dbReference>
<feature type="compositionally biased region" description="Low complexity" evidence="1">
    <location>
        <begin position="459"/>
        <end position="474"/>
    </location>
</feature>
<evidence type="ECO:0000256" key="1">
    <source>
        <dbReference type="SAM" id="MobiDB-lite"/>
    </source>
</evidence>
<dbReference type="KEGG" id="ksk:KSE_60040"/>
<evidence type="ECO:0008006" key="7">
    <source>
        <dbReference type="Google" id="ProtNLM"/>
    </source>
</evidence>
<dbReference type="Pfam" id="PF25549">
    <property type="entry name" value="DUF7927"/>
    <property type="match status" value="1"/>
</dbReference>
<gene>
    <name evidence="5" type="ordered locus">KSE_60040</name>
</gene>
<feature type="domain" description="DUF7933" evidence="4">
    <location>
        <begin position="203"/>
        <end position="313"/>
    </location>
</feature>
<evidence type="ECO:0000313" key="6">
    <source>
        <dbReference type="Proteomes" id="UP000007076"/>
    </source>
</evidence>
<evidence type="ECO:0000313" key="5">
    <source>
        <dbReference type="EMBL" id="BAJ31773.1"/>
    </source>
</evidence>
<dbReference type="PATRIC" id="fig|452652.3.peg.6014"/>
<dbReference type="HOGENOM" id="CLU_517567_0_0_11"/>
<dbReference type="InterPro" id="IPR057693">
    <property type="entry name" value="DUF7933"/>
</dbReference>
<organism evidence="5 6">
    <name type="scientific">Kitasatospora setae (strain ATCC 33774 / DSM 43861 / JCM 3304 / KCC A-0304 / NBRC 14216 / KM-6054)</name>
    <name type="common">Streptomyces setae</name>
    <dbReference type="NCBI Taxonomy" id="452652"/>
    <lineage>
        <taxon>Bacteria</taxon>
        <taxon>Bacillati</taxon>
        <taxon>Actinomycetota</taxon>
        <taxon>Actinomycetes</taxon>
        <taxon>Kitasatosporales</taxon>
        <taxon>Streptomycetaceae</taxon>
        <taxon>Kitasatospora</taxon>
    </lineage>
</organism>
<keyword evidence="2" id="KW-0472">Membrane</keyword>
<evidence type="ECO:0000259" key="4">
    <source>
        <dbReference type="Pfam" id="PF25564"/>
    </source>
</evidence>
<keyword evidence="2" id="KW-1133">Transmembrane helix</keyword>
<protein>
    <recommendedName>
        <fullName evidence="7">DUF11 domain-containing protein</fullName>
    </recommendedName>
</protein>
<accession>E4N0T9</accession>
<reference evidence="5 6" key="1">
    <citation type="journal article" date="2010" name="DNA Res.">
        <title>Genome sequence of Kitasatospora setae NBRC 14216T: an evolutionary snapshot of the family Streptomycetaceae.</title>
        <authorList>
            <person name="Ichikawa N."/>
            <person name="Oguchi A."/>
            <person name="Ikeda H."/>
            <person name="Ishikawa J."/>
            <person name="Kitani S."/>
            <person name="Watanabe Y."/>
            <person name="Nakamura S."/>
            <person name="Katano Y."/>
            <person name="Kishi E."/>
            <person name="Sasagawa M."/>
            <person name="Ankai A."/>
            <person name="Fukui S."/>
            <person name="Hashimoto Y."/>
            <person name="Kamata S."/>
            <person name="Otoguro M."/>
            <person name="Tanikawa S."/>
            <person name="Nihira T."/>
            <person name="Horinouchi S."/>
            <person name="Ohnishi Y."/>
            <person name="Hayakawa M."/>
            <person name="Kuzuyama T."/>
            <person name="Arisawa A."/>
            <person name="Nomoto F."/>
            <person name="Miura H."/>
            <person name="Takahashi Y."/>
            <person name="Fujita N."/>
        </authorList>
    </citation>
    <scope>NUCLEOTIDE SEQUENCE [LARGE SCALE GENOMIC DNA]</scope>
    <source>
        <strain evidence="6">ATCC 33774 / DSM 43861 / JCM 3304 / KCC A-0304 / NBRC 14216 / KM-6054</strain>
    </source>
</reference>
<keyword evidence="2" id="KW-0812">Transmembrane</keyword>
<dbReference type="RefSeq" id="WP_014139069.1">
    <property type="nucleotide sequence ID" value="NC_016109.1"/>
</dbReference>
<evidence type="ECO:0000259" key="3">
    <source>
        <dbReference type="Pfam" id="PF25549"/>
    </source>
</evidence>
<dbReference type="STRING" id="452652.KSE_60040"/>
<keyword evidence="6" id="KW-1185">Reference proteome</keyword>
<sequence>MYTENFENAPADKPVRLTGYNGWVLDDTATSAGYAPGIADCGNSANFWDSSRDLAAVLGQYNGTAVPNQNQAVTAFTYNSPGANRVEFETVQPLPLPRTNRFLAFSVNSAATNCSVSAPQLNFFLLDGPTAVPASAKPLNPCTDPAAKSYPVDGKAYKAVGRASDAPVLFAGSLLGIRMTNANGSGTGNDAAFDDIRVLDVTPQVDKAFTPEVATAGGTSTLVFTVTNTSDLAAKKGWSFTDTLPAGLTVAGPAPASTTCASGKVESDNGLGAVTLSGDLTAGQASCTLGVQVTAAAGTYRNCAENVSDAIGVDLPGCAVVRFVTPRYTIAKSSQPVDGGAVLPGQRLEYRVLVSNPGEVPVDARLDDDLTAVLDDAAYDGDAAATLGQVDYRQPVLHWSGDLPAGGSASVRYSVTVADPRRGDGRLHNAVTADGSNCAAGSVDPHCATHGEVPPAPAGPTSAGPAPTPTAAAAVPPARTALPSTGAGQPLVAGGLGGLALGAGLLLTLAARRRQERERERGDGTG</sequence>
<dbReference type="InterPro" id="IPR057687">
    <property type="entry name" value="DUF7927"/>
</dbReference>
<dbReference type="eggNOG" id="COG1361">
    <property type="taxonomic scope" value="Bacteria"/>
</dbReference>
<proteinExistence type="predicted"/>
<feature type="region of interest" description="Disordered" evidence="1">
    <location>
        <begin position="449"/>
        <end position="474"/>
    </location>
</feature>
<name>E4N0T9_KITSK</name>
<feature type="domain" description="DUF7927" evidence="3">
    <location>
        <begin position="328"/>
        <end position="450"/>
    </location>
</feature>
<dbReference type="Proteomes" id="UP000007076">
    <property type="component" value="Chromosome"/>
</dbReference>